<evidence type="ECO:0000256" key="1">
    <source>
        <dbReference type="ARBA" id="ARBA00022574"/>
    </source>
</evidence>
<evidence type="ECO:0000313" key="5">
    <source>
        <dbReference type="Proteomes" id="UP001439008"/>
    </source>
</evidence>
<dbReference type="InterPro" id="IPR015943">
    <property type="entry name" value="WD40/YVTN_repeat-like_dom_sf"/>
</dbReference>
<dbReference type="InterPro" id="IPR036322">
    <property type="entry name" value="WD40_repeat_dom_sf"/>
</dbReference>
<sequence>EFLQDGKPLICGDFSGKLNVAKMTRPAQKNNVVFETNSHSIKDLHILSQNNDTADIITSGRDFSLKLWEYQITQKTMHSLQTFKTAGNCHSIQSRNDKIITGGTENAINFYRFEKIRPISAEDKKIDESRNEESSEEHLKHVFRIEKAHEDCVSSVCFSSEISFCSGSWDRSIKKWDVGTEKAVSAFDSEDVVTCLNFDGQTGLMASAHASRGVCLWDLRYSKSENPVFSLRADCWQSSVRFKSTNVVVSCGHDGLVRFWDLRACADEEAAVLVAKKKKKLFCLGVCGDAEIAEVAAGGEEGVFTWKK</sequence>
<evidence type="ECO:0000256" key="2">
    <source>
        <dbReference type="ARBA" id="ARBA00022737"/>
    </source>
</evidence>
<evidence type="ECO:0000313" key="4">
    <source>
        <dbReference type="EMBL" id="MES1921578.1"/>
    </source>
</evidence>
<dbReference type="Gene3D" id="2.130.10.10">
    <property type="entry name" value="YVTN repeat-like/Quinoprotein amine dehydrogenase"/>
    <property type="match status" value="2"/>
</dbReference>
<proteinExistence type="predicted"/>
<feature type="repeat" description="WD" evidence="3">
    <location>
        <begin position="146"/>
        <end position="186"/>
    </location>
</feature>
<protein>
    <submittedName>
        <fullName evidence="4">Uncharacterized protein</fullName>
    </submittedName>
</protein>
<dbReference type="SUPFAM" id="SSF50978">
    <property type="entry name" value="WD40 repeat-like"/>
    <property type="match status" value="1"/>
</dbReference>
<accession>A0ABV2AQ88</accession>
<dbReference type="Pfam" id="PF00400">
    <property type="entry name" value="WD40"/>
    <property type="match status" value="2"/>
</dbReference>
<dbReference type="PANTHER" id="PTHR19855">
    <property type="entry name" value="WD40 REPEAT PROTEIN 12, 37"/>
    <property type="match status" value="1"/>
</dbReference>
<dbReference type="InterPro" id="IPR001680">
    <property type="entry name" value="WD40_rpt"/>
</dbReference>
<comment type="caution">
    <text evidence="4">The sequence shown here is derived from an EMBL/GenBank/DDBJ whole genome shotgun (WGS) entry which is preliminary data.</text>
</comment>
<organism evidence="4 5">
    <name type="scientific">Bonamia ostreae</name>
    <dbReference type="NCBI Taxonomy" id="126728"/>
    <lineage>
        <taxon>Eukaryota</taxon>
        <taxon>Sar</taxon>
        <taxon>Rhizaria</taxon>
        <taxon>Endomyxa</taxon>
        <taxon>Ascetosporea</taxon>
        <taxon>Haplosporida</taxon>
        <taxon>Bonamia</taxon>
    </lineage>
</organism>
<gene>
    <name evidence="4" type="ORF">MHBO_003110</name>
</gene>
<name>A0ABV2AQ88_9EUKA</name>
<keyword evidence="5" id="KW-1185">Reference proteome</keyword>
<dbReference type="InterPro" id="IPR020472">
    <property type="entry name" value="WD40_PAC1"/>
</dbReference>
<dbReference type="PANTHER" id="PTHR19855:SF11">
    <property type="entry name" value="RIBOSOME BIOGENESIS PROTEIN WDR12"/>
    <property type="match status" value="1"/>
</dbReference>
<feature type="non-terminal residue" evidence="4">
    <location>
        <position position="1"/>
    </location>
</feature>
<keyword evidence="2" id="KW-0677">Repeat</keyword>
<dbReference type="PRINTS" id="PR00320">
    <property type="entry name" value="GPROTEINBRPT"/>
</dbReference>
<reference evidence="4 5" key="1">
    <citation type="journal article" date="2024" name="BMC Biol.">
        <title>Comparative genomics of Ascetosporea gives new insight into the evolutionary basis for animal parasitism in Rhizaria.</title>
        <authorList>
            <person name="Hiltunen Thoren M."/>
            <person name="Onut-Brannstrom I."/>
            <person name="Alfjorden A."/>
            <person name="Peckova H."/>
            <person name="Swords F."/>
            <person name="Hooper C."/>
            <person name="Holzer A.S."/>
            <person name="Bass D."/>
            <person name="Burki F."/>
        </authorList>
    </citation>
    <scope>NUCLEOTIDE SEQUENCE [LARGE SCALE GENOMIC DNA]</scope>
    <source>
        <strain evidence="4">20-A016</strain>
    </source>
</reference>
<keyword evidence="1 3" id="KW-0853">WD repeat</keyword>
<dbReference type="EMBL" id="JBDODL010001503">
    <property type="protein sequence ID" value="MES1921578.1"/>
    <property type="molecule type" value="Genomic_DNA"/>
</dbReference>
<dbReference type="PROSITE" id="PS50082">
    <property type="entry name" value="WD_REPEATS_2"/>
    <property type="match status" value="1"/>
</dbReference>
<dbReference type="Proteomes" id="UP001439008">
    <property type="component" value="Unassembled WGS sequence"/>
</dbReference>
<evidence type="ECO:0000256" key="3">
    <source>
        <dbReference type="PROSITE-ProRule" id="PRU00221"/>
    </source>
</evidence>
<dbReference type="SMART" id="SM00320">
    <property type="entry name" value="WD40"/>
    <property type="match status" value="5"/>
</dbReference>